<dbReference type="OrthoDB" id="2385978at2759"/>
<reference evidence="3" key="1">
    <citation type="submission" date="2015-06" db="EMBL/GenBank/DDBJ databases">
        <title>Expansion of signal transduction pathways in fungi by whole-genome duplication.</title>
        <authorList>
            <consortium name="DOE Joint Genome Institute"/>
            <person name="Corrochano L.M."/>
            <person name="Kuo A."/>
            <person name="Marcet-Houben M."/>
            <person name="Polaino S."/>
            <person name="Salamov A."/>
            <person name="Villalobos J.M."/>
            <person name="Alvarez M.I."/>
            <person name="Avalos J."/>
            <person name="Benito E.P."/>
            <person name="Benoit I."/>
            <person name="Burger G."/>
            <person name="Camino L.P."/>
            <person name="Canovas D."/>
            <person name="Cerda-Olmedo E."/>
            <person name="Cheng J.-F."/>
            <person name="Dominguez A."/>
            <person name="Elias M."/>
            <person name="Eslava A.P."/>
            <person name="Glaser F."/>
            <person name="Grimwood J."/>
            <person name="Gutierrez G."/>
            <person name="Heitman J."/>
            <person name="Henrissat B."/>
            <person name="Iturriaga E.A."/>
            <person name="Lang B.F."/>
            <person name="Lavin J.L."/>
            <person name="Lee S."/>
            <person name="Li W."/>
            <person name="Lindquist E."/>
            <person name="Lopez-Garcia S."/>
            <person name="Luque E.M."/>
            <person name="Marcos A.T."/>
            <person name="Martin J."/>
            <person name="McCluskey K."/>
            <person name="Medina H.R."/>
            <person name="Miralles-Duran A."/>
            <person name="Miyazaki A."/>
            <person name="Munoz-Torres E."/>
            <person name="Oguiza J.A."/>
            <person name="Ohm R."/>
            <person name="Olmedo M."/>
            <person name="Orejas M."/>
            <person name="Ortiz-Castellanos L."/>
            <person name="Pisabarro A.G."/>
            <person name="Rodriguez-Romero J."/>
            <person name="Ruiz-Herrera J."/>
            <person name="Ruiz-Vazquez R."/>
            <person name="Sanz C."/>
            <person name="Schackwitz W."/>
            <person name="Schmutz J."/>
            <person name="Shahriari M."/>
            <person name="Shelest E."/>
            <person name="Silva-Franco F."/>
            <person name="Soanes D."/>
            <person name="Syed K."/>
            <person name="Tagua V.G."/>
            <person name="Talbot N.J."/>
            <person name="Thon M."/>
            <person name="De vries R.P."/>
            <person name="Wiebenga A."/>
            <person name="Yadav J.S."/>
            <person name="Braun E.L."/>
            <person name="Baker S."/>
            <person name="Garre V."/>
            <person name="Horwitz B."/>
            <person name="Torres-Martinez S."/>
            <person name="Idnurm A."/>
            <person name="Herrera-Estrella A."/>
            <person name="Gabaldon T."/>
            <person name="Grigoriev I.V."/>
        </authorList>
    </citation>
    <scope>NUCLEOTIDE SEQUENCE [LARGE SCALE GENOMIC DNA]</scope>
    <source>
        <strain evidence="3">NRRL 1555(-)</strain>
    </source>
</reference>
<name>A0A163DYD8_PHYB8</name>
<gene>
    <name evidence="2" type="ORF">PHYBLDRAFT_144634</name>
</gene>
<dbReference type="InParanoid" id="A0A163DYD8"/>
<dbReference type="RefSeq" id="XP_018292220.1">
    <property type="nucleotide sequence ID" value="XM_018431258.1"/>
</dbReference>
<accession>A0A163DYD8</accession>
<dbReference type="AlphaFoldDB" id="A0A163DYD8"/>
<feature type="transmembrane region" description="Helical" evidence="1">
    <location>
        <begin position="173"/>
        <end position="193"/>
    </location>
</feature>
<evidence type="ECO:0000256" key="1">
    <source>
        <dbReference type="SAM" id="Phobius"/>
    </source>
</evidence>
<keyword evidence="1" id="KW-1133">Transmembrane helix</keyword>
<feature type="transmembrane region" description="Helical" evidence="1">
    <location>
        <begin position="98"/>
        <end position="120"/>
    </location>
</feature>
<dbReference type="VEuPathDB" id="FungiDB:PHYBLDRAFT_144634"/>
<dbReference type="Proteomes" id="UP000077315">
    <property type="component" value="Unassembled WGS sequence"/>
</dbReference>
<proteinExistence type="predicted"/>
<keyword evidence="1" id="KW-0812">Transmembrane</keyword>
<evidence type="ECO:0000313" key="2">
    <source>
        <dbReference type="EMBL" id="OAD74180.1"/>
    </source>
</evidence>
<dbReference type="GeneID" id="28992164"/>
<keyword evidence="3" id="KW-1185">Reference proteome</keyword>
<feature type="transmembrane region" description="Helical" evidence="1">
    <location>
        <begin position="33"/>
        <end position="51"/>
    </location>
</feature>
<sequence length="350" mass="40230">MDLDLFRPHSQRRYVQSTQRALKKCCGCIHLRTGAWISCVLWAGFSLYFAIMSFQNKSRIGPIMAYGITNLVLTLVSFWGLFAIFYDEPNFLRPFSHATWVGVMAVLIDGFVNVIIFITVHSDYQDWCIIESGNSLITKFNNANINLTIPTEIRTLDLYNCEKLWDNEVKFSFIVIVFMVVIYVRTILSLWTIRLLTNLCQIYWAACIHSLSHKRAAMRIKERNMMEYNGLLPGSLGPPPLGPPPLGPQPLGPPPIIPFDPNSNVIILNNTRPRKQKTFSLRHLKPRRNSIHIETKLAHEAQIDRLRDRYARDQARESSLFGFDFKVEDGHVVDMERPLRKPVPVLSSNL</sequence>
<protein>
    <submittedName>
        <fullName evidence="2">Uncharacterized protein</fullName>
    </submittedName>
</protein>
<evidence type="ECO:0000313" key="3">
    <source>
        <dbReference type="Proteomes" id="UP000077315"/>
    </source>
</evidence>
<feature type="transmembrane region" description="Helical" evidence="1">
    <location>
        <begin position="63"/>
        <end position="86"/>
    </location>
</feature>
<keyword evidence="1" id="KW-0472">Membrane</keyword>
<dbReference type="EMBL" id="KV440979">
    <property type="protein sequence ID" value="OAD74180.1"/>
    <property type="molecule type" value="Genomic_DNA"/>
</dbReference>
<organism evidence="2 3">
    <name type="scientific">Phycomyces blakesleeanus (strain ATCC 8743b / DSM 1359 / FGSC 10004 / NBRC 33097 / NRRL 1555)</name>
    <dbReference type="NCBI Taxonomy" id="763407"/>
    <lineage>
        <taxon>Eukaryota</taxon>
        <taxon>Fungi</taxon>
        <taxon>Fungi incertae sedis</taxon>
        <taxon>Mucoromycota</taxon>
        <taxon>Mucoromycotina</taxon>
        <taxon>Mucoromycetes</taxon>
        <taxon>Mucorales</taxon>
        <taxon>Phycomycetaceae</taxon>
        <taxon>Phycomyces</taxon>
    </lineage>
</organism>